<keyword evidence="3 6" id="KW-0812">Transmembrane</keyword>
<evidence type="ECO:0000313" key="8">
    <source>
        <dbReference type="Proteomes" id="UP001163687"/>
    </source>
</evidence>
<proteinExistence type="predicted"/>
<dbReference type="Pfam" id="PF02653">
    <property type="entry name" value="BPD_transp_2"/>
    <property type="match status" value="1"/>
</dbReference>
<dbReference type="KEGG" id="cmic:caldi_01550"/>
<comment type="subcellular location">
    <subcellularLocation>
        <location evidence="1">Cell membrane</location>
        <topology evidence="1">Multi-pass membrane protein</topology>
    </subcellularLocation>
</comment>
<accession>A0AA35CKM8</accession>
<dbReference type="InterPro" id="IPR043428">
    <property type="entry name" value="LivM-like"/>
</dbReference>
<dbReference type="AlphaFoldDB" id="A0AA35CKM8"/>
<dbReference type="EMBL" id="AP025628">
    <property type="protein sequence ID" value="BDG59065.1"/>
    <property type="molecule type" value="Genomic_DNA"/>
</dbReference>
<evidence type="ECO:0000256" key="2">
    <source>
        <dbReference type="ARBA" id="ARBA00022475"/>
    </source>
</evidence>
<keyword evidence="2" id="KW-1003">Cell membrane</keyword>
<reference evidence="7" key="1">
    <citation type="submission" date="2022-03" db="EMBL/GenBank/DDBJ databases">
        <title>Complete genome sequence of Caldinitratiruptor microaerophilus.</title>
        <authorList>
            <person name="Mukaiyama R."/>
            <person name="Nishiyama T."/>
            <person name="Ueda K."/>
        </authorList>
    </citation>
    <scope>NUCLEOTIDE SEQUENCE</scope>
    <source>
        <strain evidence="7">JCM 16183</strain>
    </source>
</reference>
<feature type="transmembrane region" description="Helical" evidence="6">
    <location>
        <begin position="163"/>
        <end position="181"/>
    </location>
</feature>
<name>A0AA35CKM8_9FIRM</name>
<keyword evidence="4 6" id="KW-1133">Transmembrane helix</keyword>
<dbReference type="GO" id="GO:0005886">
    <property type="term" value="C:plasma membrane"/>
    <property type="evidence" value="ECO:0007669"/>
    <property type="project" value="UniProtKB-SubCell"/>
</dbReference>
<feature type="transmembrane region" description="Helical" evidence="6">
    <location>
        <begin position="82"/>
        <end position="101"/>
    </location>
</feature>
<feature type="transmembrane region" description="Helical" evidence="6">
    <location>
        <begin position="287"/>
        <end position="305"/>
    </location>
</feature>
<dbReference type="InterPro" id="IPR001851">
    <property type="entry name" value="ABC_transp_permease"/>
</dbReference>
<dbReference type="PANTHER" id="PTHR30482:SF10">
    <property type="entry name" value="HIGH-AFFINITY BRANCHED-CHAIN AMINO ACID TRANSPORT PROTEIN BRAE"/>
    <property type="match status" value="1"/>
</dbReference>
<dbReference type="CDD" id="cd06581">
    <property type="entry name" value="TM_PBP1_LivM_like"/>
    <property type="match status" value="1"/>
</dbReference>
<feature type="transmembrane region" description="Helical" evidence="6">
    <location>
        <begin position="252"/>
        <end position="275"/>
    </location>
</feature>
<keyword evidence="5 6" id="KW-0472">Membrane</keyword>
<evidence type="ECO:0000256" key="1">
    <source>
        <dbReference type="ARBA" id="ARBA00004651"/>
    </source>
</evidence>
<protein>
    <submittedName>
        <fullName evidence="7">Amino acid ABC transporter permease</fullName>
    </submittedName>
</protein>
<evidence type="ECO:0000256" key="3">
    <source>
        <dbReference type="ARBA" id="ARBA00022692"/>
    </source>
</evidence>
<sequence>MAKRKLLAVLLAVAALAVVPLVITQPYYLHTAIMVLYFAYLSSSWNIVGGFAGQLSLGHSAYLAIGAYTSTLLFINTGLTPWIGMVIGGLLAAAVAVVVGLPTFRLRGAYYALATVAFSEGFRVILESTSHIGSWETGAAEGLQVPLRGEAPAVMQFLDKTPYYYLILALLVLVVFVSWWIDRSKLGYYLTALREDEEAAQALGVNTAMAKLKAAAISAFFTALGGTFYAQLIRFLEPPAIAGPDLSAQMVLLTIVGGRGTVFGPVVGGILLSMLGEFTRAKLGGSLLGVHLILYGVGVMIAILYKPQGLIQPLGAWWARLTESRSGKLAGVRG</sequence>
<dbReference type="Proteomes" id="UP001163687">
    <property type="component" value="Chromosome"/>
</dbReference>
<keyword evidence="8" id="KW-1185">Reference proteome</keyword>
<feature type="transmembrane region" description="Helical" evidence="6">
    <location>
        <begin position="214"/>
        <end position="232"/>
    </location>
</feature>
<dbReference type="GO" id="GO:0015658">
    <property type="term" value="F:branched-chain amino acid transmembrane transporter activity"/>
    <property type="evidence" value="ECO:0007669"/>
    <property type="project" value="InterPro"/>
</dbReference>
<evidence type="ECO:0000313" key="7">
    <source>
        <dbReference type="EMBL" id="BDG59065.1"/>
    </source>
</evidence>
<gene>
    <name evidence="7" type="ORF">caldi_01550</name>
</gene>
<evidence type="ECO:0000256" key="5">
    <source>
        <dbReference type="ARBA" id="ARBA00023136"/>
    </source>
</evidence>
<dbReference type="PANTHER" id="PTHR30482">
    <property type="entry name" value="HIGH-AFFINITY BRANCHED-CHAIN AMINO ACID TRANSPORT SYSTEM PERMEASE"/>
    <property type="match status" value="1"/>
</dbReference>
<dbReference type="RefSeq" id="WP_264843182.1">
    <property type="nucleotide sequence ID" value="NZ_AP025628.1"/>
</dbReference>
<evidence type="ECO:0000256" key="6">
    <source>
        <dbReference type="SAM" id="Phobius"/>
    </source>
</evidence>
<evidence type="ECO:0000256" key="4">
    <source>
        <dbReference type="ARBA" id="ARBA00022989"/>
    </source>
</evidence>
<organism evidence="7 8">
    <name type="scientific">Caldinitratiruptor microaerophilus</name>
    <dbReference type="NCBI Taxonomy" id="671077"/>
    <lineage>
        <taxon>Bacteria</taxon>
        <taxon>Bacillati</taxon>
        <taxon>Bacillota</taxon>
        <taxon>Clostridia</taxon>
        <taxon>Eubacteriales</taxon>
        <taxon>Symbiobacteriaceae</taxon>
        <taxon>Caldinitratiruptor</taxon>
    </lineage>
</organism>